<gene>
    <name evidence="1" type="ORF">ACI1P1_22405</name>
</gene>
<comment type="caution">
    <text evidence="1">The sequence shown here is derived from an EMBL/GenBank/DDBJ whole genome shotgun (WGS) entry which is preliminary data.</text>
</comment>
<organism evidence="1 2">
    <name type="scientific">Paenibacillus mesotrionivorans</name>
    <dbReference type="NCBI Taxonomy" id="3160968"/>
    <lineage>
        <taxon>Bacteria</taxon>
        <taxon>Bacillati</taxon>
        <taxon>Bacillota</taxon>
        <taxon>Bacilli</taxon>
        <taxon>Bacillales</taxon>
        <taxon>Paenibacillaceae</taxon>
        <taxon>Paenibacillus</taxon>
    </lineage>
</organism>
<proteinExistence type="predicted"/>
<reference evidence="1" key="1">
    <citation type="submission" date="2024-12" db="EMBL/GenBank/DDBJ databases">
        <authorList>
            <person name="Wu N."/>
        </authorList>
    </citation>
    <scope>NUCLEOTIDE SEQUENCE</scope>
    <source>
        <strain evidence="1">P15</strain>
    </source>
</reference>
<accession>A0ACC7P628</accession>
<protein>
    <submittedName>
        <fullName evidence="1">Helix-turn-helix domain-containing protein</fullName>
    </submittedName>
</protein>
<sequence>MTFGQKIELLRKQENMTLRKLAEKSGISYSLIQSMIKDERVPTQEAVHSLARALHYEHPEELIQLAGYGS</sequence>
<dbReference type="Proteomes" id="UP001631969">
    <property type="component" value="Unassembled WGS sequence"/>
</dbReference>
<evidence type="ECO:0000313" key="1">
    <source>
        <dbReference type="EMBL" id="MFM9331049.1"/>
    </source>
</evidence>
<evidence type="ECO:0000313" key="2">
    <source>
        <dbReference type="Proteomes" id="UP001631969"/>
    </source>
</evidence>
<name>A0ACC7P628_9BACL</name>
<keyword evidence="2" id="KW-1185">Reference proteome</keyword>
<dbReference type="EMBL" id="JBJURJ010000016">
    <property type="protein sequence ID" value="MFM9331049.1"/>
    <property type="molecule type" value="Genomic_DNA"/>
</dbReference>